<dbReference type="OrthoDB" id="5857104at2759"/>
<evidence type="ECO:0000256" key="4">
    <source>
        <dbReference type="ARBA" id="ARBA00022840"/>
    </source>
</evidence>
<evidence type="ECO:0000259" key="7">
    <source>
        <dbReference type="PROSITE" id="PS51192"/>
    </source>
</evidence>
<feature type="compositionally biased region" description="Polar residues" evidence="6">
    <location>
        <begin position="1300"/>
        <end position="1309"/>
    </location>
</feature>
<keyword evidence="10" id="KW-1185">Reference proteome</keyword>
<feature type="region of interest" description="Disordered" evidence="6">
    <location>
        <begin position="259"/>
        <end position="293"/>
    </location>
</feature>
<feature type="region of interest" description="Disordered" evidence="6">
    <location>
        <begin position="1191"/>
        <end position="1333"/>
    </location>
</feature>
<dbReference type="EMBL" id="MCGT01000016">
    <property type="protein sequence ID" value="ORX53061.1"/>
    <property type="molecule type" value="Genomic_DNA"/>
</dbReference>
<organism evidence="9 10">
    <name type="scientific">Hesseltinella vesiculosa</name>
    <dbReference type="NCBI Taxonomy" id="101127"/>
    <lineage>
        <taxon>Eukaryota</taxon>
        <taxon>Fungi</taxon>
        <taxon>Fungi incertae sedis</taxon>
        <taxon>Mucoromycota</taxon>
        <taxon>Mucoromycotina</taxon>
        <taxon>Mucoromycetes</taxon>
        <taxon>Mucorales</taxon>
        <taxon>Cunninghamellaceae</taxon>
        <taxon>Hesseltinella</taxon>
    </lineage>
</organism>
<evidence type="ECO:0000256" key="6">
    <source>
        <dbReference type="SAM" id="MobiDB-lite"/>
    </source>
</evidence>
<sequence length="1551" mass="174916">MPNDAAKRLMRVEKKRRLLASGKQLTMVRINVVASKTPTNDNSHAMNYKGGLRKILDKSVSDSGLVSYTLRWNDGSTTKEPARRLSSFSDMLEAYEHNQCHRRPAKSPSSDLDDDEDEKPPADDSDSDDYQPSNRPAKKVMKRPGRRRPGRPRRTQAPDISSDVPADISPLPFSAVKRRRTEPSNTKEFFELRPMPEAVAVDHLETCHRCLKAGVIAKDGTIRNTNHRILLPCWYCSASIHPACSSADSLLLHKHARSNSLPGTSNTKQSDDTSAKLADGTDSGTKTTPPPCPPPRKQYYYVCSMCQSEKRATANQYGTCYKCHQVTPPDTATLSHHETDEADVHVTRFLHRCRFCDRAFHQSCQPGQWPPHHLWENRNTDHTCETCQHFVGKVDKILAWYRVATNDEPIQATLPATDGSDMTGLSQDDDTVTFDPVGNHNVLLVKWENVSYRHLSWVPQSWLAKYSKKSRYYFDKQKFQLWQPVNAVVPRTWCKINRIMDVDYNDHHEPIRVLANFHGLNYADVIWDTIPFEKDLMPSFKNAYKRFMDSHTVVPVKRAREKLTKAASHIMSTSFENNRELKVQPDGLPGSLLPHQLDGVNWLLYQWECNKSCILADDMGLGKTIQVIVFLKMLYTRFDLYPFLIIVPNSVLTNWVREFEKWAPEMHVVPVSAAKEARKLVKNYELFREGYPGVTCHVVIMTYESALADKKIVNALDIWPSMIVDEGHRLKSQSTSLFKRLETVKSTNRILLTGTPVQNNIRELLTLAHFLNPREFHNVDKLADEYAELDKAKVQELHEMLKPYFLRRTKDVVLTELPPKKELIVPVTMTALQKELYKATLLNGVAVLAKLQVNRSSSSSLTKVTKSSGNTLMELRKILNHPYILHGIEVLQETVGESIKAIVAAGAKLKLLHIMLPELIKRGHRVLLFSTMVIALDVIEDYLTLVGIKHVRLDGSTSQEDRTTFIDLFNEPESEYPVFLLTSRAGGMGINLTSADTVIIYDSDFNPHIDLQAISRAHRFGQTKPVLVMRLVTRASAEEKILQVAKKKMVLDHLVVEKMDDDNLEQDDVESILKFGAKALFEEDGAADEIVYDEAAVAGLLDRDAHFAEINNESAPTPTDSLPVHGPATASGEPPSLLVSKTSSNISSELLSFSFARIWQSTSKDSKADQDGDVWAKLLEDGRNAYIRQQESSKETLGRGARKRKAVSYGGSGMRADNDHVTASLVNIPLSTDTPQSAVESEDEDYQVQDDSDGKSEYETDEELEVGASQPKSAAMRTNSRVAEPSSAPTHYRVSLPGTARSTNGSQLQHARKKTGRPIIPPLQQSTGTTQGHLLHGSPLPPHELLQRLAALQHHSRWVWPNHQPMYHPAPMPEQEAMRYMEHAHRAQTYPHQQIRLPSVNSSTGIGSSQQHTHSFRDQRQVIPLPQAIRQQFVQAIQSNRQLPGMQHVQNIQQPLPSQAQTSAQWIYHPIQQGFYPQNGPMYRNTSIQHQPSFVNALSQLTEEQQAQFQTMQMGMEGEPTKSQQVNWRQYETGSSSTSDRSKAIPEPLSK</sequence>
<dbReference type="InterPro" id="IPR038718">
    <property type="entry name" value="SNF2-like_sf"/>
</dbReference>
<dbReference type="InterPro" id="IPR014001">
    <property type="entry name" value="Helicase_ATP-bd"/>
</dbReference>
<evidence type="ECO:0000313" key="10">
    <source>
        <dbReference type="Proteomes" id="UP000242146"/>
    </source>
</evidence>
<dbReference type="GO" id="GO:0003682">
    <property type="term" value="F:chromatin binding"/>
    <property type="evidence" value="ECO:0007669"/>
    <property type="project" value="TreeGrafter"/>
</dbReference>
<dbReference type="CDD" id="cd18793">
    <property type="entry name" value="SF2_C_SNF"/>
    <property type="match status" value="1"/>
</dbReference>
<feature type="domain" description="Helicase C-terminal" evidence="8">
    <location>
        <begin position="908"/>
        <end position="1062"/>
    </location>
</feature>
<feature type="compositionally biased region" description="Polar residues" evidence="6">
    <location>
        <begin position="1323"/>
        <end position="1332"/>
    </location>
</feature>
<comment type="subcellular location">
    <subcellularLocation>
        <location evidence="1">Nucleus</location>
    </subcellularLocation>
</comment>
<dbReference type="InterPro" id="IPR049730">
    <property type="entry name" value="SNF2/RAD54-like_C"/>
</dbReference>
<evidence type="ECO:0000256" key="3">
    <source>
        <dbReference type="ARBA" id="ARBA00022801"/>
    </source>
</evidence>
<gene>
    <name evidence="9" type="ORF">DM01DRAFT_1322748</name>
</gene>
<dbReference type="GO" id="GO:0042393">
    <property type="term" value="F:histone binding"/>
    <property type="evidence" value="ECO:0007669"/>
    <property type="project" value="TreeGrafter"/>
</dbReference>
<feature type="region of interest" description="Disordered" evidence="6">
    <location>
        <begin position="97"/>
        <end position="187"/>
    </location>
</feature>
<dbReference type="GO" id="GO:0000785">
    <property type="term" value="C:chromatin"/>
    <property type="evidence" value="ECO:0007669"/>
    <property type="project" value="TreeGrafter"/>
</dbReference>
<dbReference type="InterPro" id="IPR027417">
    <property type="entry name" value="P-loop_NTPase"/>
</dbReference>
<accession>A0A1X2GG16</accession>
<keyword evidence="5" id="KW-0539">Nucleus</keyword>
<feature type="region of interest" description="Disordered" evidence="6">
    <location>
        <begin position="1513"/>
        <end position="1551"/>
    </location>
</feature>
<dbReference type="Proteomes" id="UP000242146">
    <property type="component" value="Unassembled WGS sequence"/>
</dbReference>
<keyword evidence="4" id="KW-0067">ATP-binding</keyword>
<name>A0A1X2GG16_9FUNG</name>
<feature type="domain" description="Helicase ATP-binding" evidence="7">
    <location>
        <begin position="604"/>
        <end position="774"/>
    </location>
</feature>
<dbReference type="SUPFAM" id="SSF52540">
    <property type="entry name" value="P-loop containing nucleoside triphosphate hydrolases"/>
    <property type="match status" value="2"/>
</dbReference>
<proteinExistence type="predicted"/>
<dbReference type="InterPro" id="IPR001650">
    <property type="entry name" value="Helicase_C-like"/>
</dbReference>
<feature type="compositionally biased region" description="Acidic residues" evidence="6">
    <location>
        <begin position="1240"/>
        <end position="1251"/>
    </location>
</feature>
<dbReference type="GO" id="GO:0005524">
    <property type="term" value="F:ATP binding"/>
    <property type="evidence" value="ECO:0007669"/>
    <property type="project" value="UniProtKB-KW"/>
</dbReference>
<dbReference type="Gene3D" id="3.40.50.300">
    <property type="entry name" value="P-loop containing nucleotide triphosphate hydrolases"/>
    <property type="match status" value="1"/>
</dbReference>
<dbReference type="GO" id="GO:0005634">
    <property type="term" value="C:nucleus"/>
    <property type="evidence" value="ECO:0007669"/>
    <property type="project" value="UniProtKB-SubCell"/>
</dbReference>
<dbReference type="PANTHER" id="PTHR45623:SF17">
    <property type="entry name" value="CHROMODOMAIN-HELICASE-DNA-BINDING PROTEIN 3-RELATED"/>
    <property type="match status" value="1"/>
</dbReference>
<keyword evidence="3" id="KW-0378">Hydrolase</keyword>
<feature type="compositionally biased region" description="Basic residues" evidence="6">
    <location>
        <begin position="136"/>
        <end position="154"/>
    </location>
</feature>
<dbReference type="SMART" id="SM00490">
    <property type="entry name" value="HELICc"/>
    <property type="match status" value="1"/>
</dbReference>
<dbReference type="SUPFAM" id="SSF54160">
    <property type="entry name" value="Chromo domain-like"/>
    <property type="match status" value="1"/>
</dbReference>
<feature type="compositionally biased region" description="Polar residues" evidence="6">
    <location>
        <begin position="1229"/>
        <end position="1239"/>
    </location>
</feature>
<evidence type="ECO:0008006" key="11">
    <source>
        <dbReference type="Google" id="ProtNLM"/>
    </source>
</evidence>
<feature type="compositionally biased region" description="Acidic residues" evidence="6">
    <location>
        <begin position="111"/>
        <end position="129"/>
    </location>
</feature>
<feature type="compositionally biased region" description="Basic and acidic residues" evidence="6">
    <location>
        <begin position="1540"/>
        <end position="1551"/>
    </location>
</feature>
<dbReference type="STRING" id="101127.A0A1X2GG16"/>
<feature type="compositionally biased region" description="Polar residues" evidence="6">
    <location>
        <begin position="259"/>
        <end position="268"/>
    </location>
</feature>
<feature type="compositionally biased region" description="Polar residues" evidence="6">
    <location>
        <begin position="1521"/>
        <end position="1539"/>
    </location>
</feature>
<evidence type="ECO:0000256" key="2">
    <source>
        <dbReference type="ARBA" id="ARBA00022741"/>
    </source>
</evidence>
<feature type="region of interest" description="Disordered" evidence="6">
    <location>
        <begin position="1112"/>
        <end position="1136"/>
    </location>
</feature>
<dbReference type="GO" id="GO:0016887">
    <property type="term" value="F:ATP hydrolysis activity"/>
    <property type="evidence" value="ECO:0007669"/>
    <property type="project" value="TreeGrafter"/>
</dbReference>
<dbReference type="InterPro" id="IPR016197">
    <property type="entry name" value="Chromo-like_dom_sf"/>
</dbReference>
<dbReference type="PANTHER" id="PTHR45623">
    <property type="entry name" value="CHROMODOMAIN-HELICASE-DNA-BINDING PROTEIN 3-RELATED-RELATED"/>
    <property type="match status" value="1"/>
</dbReference>
<dbReference type="Pfam" id="PF00271">
    <property type="entry name" value="Helicase_C"/>
    <property type="match status" value="1"/>
</dbReference>
<keyword evidence="2" id="KW-0547">Nucleotide-binding</keyword>
<dbReference type="GO" id="GO:0003677">
    <property type="term" value="F:DNA binding"/>
    <property type="evidence" value="ECO:0007669"/>
    <property type="project" value="TreeGrafter"/>
</dbReference>
<dbReference type="PROSITE" id="PS51192">
    <property type="entry name" value="HELICASE_ATP_BIND_1"/>
    <property type="match status" value="1"/>
</dbReference>
<dbReference type="GO" id="GO:0140658">
    <property type="term" value="F:ATP-dependent chromatin remodeler activity"/>
    <property type="evidence" value="ECO:0007669"/>
    <property type="project" value="TreeGrafter"/>
</dbReference>
<dbReference type="PROSITE" id="PS51194">
    <property type="entry name" value="HELICASE_CTER"/>
    <property type="match status" value="1"/>
</dbReference>
<dbReference type="Pfam" id="PF00176">
    <property type="entry name" value="SNF2-rel_dom"/>
    <property type="match status" value="1"/>
</dbReference>
<evidence type="ECO:0000256" key="5">
    <source>
        <dbReference type="ARBA" id="ARBA00023242"/>
    </source>
</evidence>
<evidence type="ECO:0000259" key="8">
    <source>
        <dbReference type="PROSITE" id="PS51194"/>
    </source>
</evidence>
<evidence type="ECO:0000256" key="1">
    <source>
        <dbReference type="ARBA" id="ARBA00004123"/>
    </source>
</evidence>
<dbReference type="SMART" id="SM00487">
    <property type="entry name" value="DEXDc"/>
    <property type="match status" value="1"/>
</dbReference>
<protein>
    <recommendedName>
        <fullName evidence="11">P-loop containing nucleoside triphosphate hydrolase protein</fullName>
    </recommendedName>
</protein>
<feature type="compositionally biased region" description="Polar residues" evidence="6">
    <location>
        <begin position="1270"/>
        <end position="1281"/>
    </location>
</feature>
<dbReference type="InterPro" id="IPR000330">
    <property type="entry name" value="SNF2_N"/>
</dbReference>
<reference evidence="9 10" key="1">
    <citation type="submission" date="2016-07" db="EMBL/GenBank/DDBJ databases">
        <title>Pervasive Adenine N6-methylation of Active Genes in Fungi.</title>
        <authorList>
            <consortium name="DOE Joint Genome Institute"/>
            <person name="Mondo S.J."/>
            <person name="Dannebaum R.O."/>
            <person name="Kuo R.C."/>
            <person name="Labutti K."/>
            <person name="Haridas S."/>
            <person name="Kuo A."/>
            <person name="Salamov A."/>
            <person name="Ahrendt S.R."/>
            <person name="Lipzen A."/>
            <person name="Sullivan W."/>
            <person name="Andreopoulos W.B."/>
            <person name="Clum A."/>
            <person name="Lindquist E."/>
            <person name="Daum C."/>
            <person name="Ramamoorthy G.K."/>
            <person name="Gryganskyi A."/>
            <person name="Culley D."/>
            <person name="Magnuson J.K."/>
            <person name="James T.Y."/>
            <person name="O'Malley M.A."/>
            <person name="Stajich J.E."/>
            <person name="Spatafora J.W."/>
            <person name="Visel A."/>
            <person name="Grigoriev I.V."/>
        </authorList>
    </citation>
    <scope>NUCLEOTIDE SEQUENCE [LARGE SCALE GENOMIC DNA]</scope>
    <source>
        <strain evidence="9 10">NRRL 3301</strain>
    </source>
</reference>
<evidence type="ECO:0000313" key="9">
    <source>
        <dbReference type="EMBL" id="ORX53061.1"/>
    </source>
</evidence>
<dbReference type="Gene3D" id="3.40.50.10810">
    <property type="entry name" value="Tandem AAA-ATPase domain"/>
    <property type="match status" value="1"/>
</dbReference>
<comment type="caution">
    <text evidence="9">The sequence shown here is derived from an EMBL/GenBank/DDBJ whole genome shotgun (WGS) entry which is preliminary data.</text>
</comment>